<reference evidence="1 2" key="1">
    <citation type="submission" date="2013-08" db="EMBL/GenBank/DDBJ databases">
        <authorList>
            <person name="Huang J."/>
            <person name="Wang G."/>
        </authorList>
    </citation>
    <scope>NUCLEOTIDE SEQUENCE [LARGE SCALE GENOMIC DNA]</scope>
    <source>
        <strain evidence="1 2">JSM 076056</strain>
    </source>
</reference>
<accession>A0A0A5G9W2</accession>
<protein>
    <recommendedName>
        <fullName evidence="3">DUF600 domain-containing protein</fullName>
    </recommendedName>
</protein>
<keyword evidence="2" id="KW-1185">Reference proteome</keyword>
<dbReference type="EMBL" id="AVPE01000018">
    <property type="protein sequence ID" value="KGX89951.1"/>
    <property type="molecule type" value="Genomic_DNA"/>
</dbReference>
<dbReference type="RefSeq" id="WP_026801599.1">
    <property type="nucleotide sequence ID" value="NZ_AULI01000020.1"/>
</dbReference>
<proteinExistence type="predicted"/>
<evidence type="ECO:0008006" key="3">
    <source>
        <dbReference type="Google" id="ProtNLM"/>
    </source>
</evidence>
<name>A0A0A5G9W2_9BACI</name>
<evidence type="ECO:0000313" key="1">
    <source>
        <dbReference type="EMBL" id="KGX89951.1"/>
    </source>
</evidence>
<gene>
    <name evidence="1" type="ORF">N781_08670</name>
</gene>
<dbReference type="eggNOG" id="ENOG50307VY">
    <property type="taxonomic scope" value="Bacteria"/>
</dbReference>
<comment type="caution">
    <text evidence="1">The sequence shown here is derived from an EMBL/GenBank/DDBJ whole genome shotgun (WGS) entry which is preliminary data.</text>
</comment>
<dbReference type="OrthoDB" id="2451627at2"/>
<organism evidence="1 2">
    <name type="scientific">Pontibacillus halophilus JSM 076056 = DSM 19796</name>
    <dbReference type="NCBI Taxonomy" id="1385510"/>
    <lineage>
        <taxon>Bacteria</taxon>
        <taxon>Bacillati</taxon>
        <taxon>Bacillota</taxon>
        <taxon>Bacilli</taxon>
        <taxon>Bacillales</taxon>
        <taxon>Bacillaceae</taxon>
        <taxon>Pontibacillus</taxon>
    </lineage>
</organism>
<dbReference type="Proteomes" id="UP000030528">
    <property type="component" value="Unassembled WGS sequence"/>
</dbReference>
<sequence length="154" mass="17938">MGKVFEDYLAELQVDMVAICLEYVEDKAEDIFIYCSYEPKVYAFDVFYKINGNLVLKHNLNDAIDGTGGSNKYDTSEERQEAMLDIGLKNLKEINKTCEDFGRQMPTEIKLHYNVSNNSLKASYKYDLIYSNHNDLMSDDIFDDWFEEVNNSIY</sequence>
<dbReference type="AlphaFoldDB" id="A0A0A5G9W2"/>
<evidence type="ECO:0000313" key="2">
    <source>
        <dbReference type="Proteomes" id="UP000030528"/>
    </source>
</evidence>